<name>A0A5C5ZE80_9BACT</name>
<dbReference type="Proteomes" id="UP000318478">
    <property type="component" value="Unassembled WGS sequence"/>
</dbReference>
<proteinExistence type="predicted"/>
<protein>
    <submittedName>
        <fullName evidence="4">Regulatory protein BlaR1</fullName>
    </submittedName>
</protein>
<feature type="domain" description="Peptidase M56" evidence="3">
    <location>
        <begin position="135"/>
        <end position="314"/>
    </location>
</feature>
<keyword evidence="2" id="KW-0472">Membrane</keyword>
<gene>
    <name evidence="4" type="primary">blaR1_2</name>
    <name evidence="4" type="ORF">Pla123a_02670</name>
</gene>
<evidence type="ECO:0000256" key="1">
    <source>
        <dbReference type="SAM" id="MobiDB-lite"/>
    </source>
</evidence>
<dbReference type="PANTHER" id="PTHR34978:SF3">
    <property type="entry name" value="SLR0241 PROTEIN"/>
    <property type="match status" value="1"/>
</dbReference>
<dbReference type="CDD" id="cd07341">
    <property type="entry name" value="M56_BlaR1_MecR1_like"/>
    <property type="match status" value="1"/>
</dbReference>
<dbReference type="SUPFAM" id="SSF49464">
    <property type="entry name" value="Carboxypeptidase regulatory domain-like"/>
    <property type="match status" value="1"/>
</dbReference>
<sequence length="1380" mass="150700">MNLSAYLTPQTSAWLVESLAHVLWQGTLAAVLAALACLVLRRRDARARYAVYCAALGLTAACLPLNLWLTAPGVAAVAPAVAGLTPEASPAGAIGPTSTDYAPGLAVEPPSTLSRTAGLPKIEAAPEPPVAVNAKPEPSWESASQWLVTAYVVGAGAMAIRLLLGLYGCQRLRATARPIEESRLPELLARIGERVRLDVLPLVAYSTRVATPVVVGVVKPAILLPAAILNQLTTEQVESLLLHELAHIRRYDHLVNLLQRVVEAALFFHPAVWWLSHKIGVEREHCCDDLAIRWGSEPCDYAESLVRLSELRYQTAGLSTAGAAALAATGPRASQLRGRVLRVLGMPLPGPSVGLTRVGVGALLLASGLLFASPTLWQAEAANEDKPTEESVLEHGESEGTATLSGQIVLEDGAAATVKGNVYYYTRYANGNFASIAGKSYVDRFSMEVDAGTSWLTYYAEGHAPAWTEQLELAPGEHRDDIKLVLRPGVSQRVRVVNEQGDPIPGATLVAHPEIHTHIGGPNFEFQTDQRGEHVLQHLAATRYSFRVEAPGYEPLLDRIVELRPGKVIALELVAAAKTNGVVRGPDGKPLAGAKIRLVHEVNPSSNRAFSDQRRHEWWGEAYATTDDRGAFTLDRLTRGSRYLAIFEADDGARAVYHGLEAGQSLEIVVPERRDLFVNLTGDLSRLKKGNWDPRVSVRQRVTFEPWPEGATYAELLGAGVVIESTPTGGRAVLRGLAVDLNAAIEEQEVEVYLPGNEGYEQTVGFAPEGDTVVEIKIRDNEPAETDAAPSEEQPASANAADGPTPDSLVRTALEQLREAVASIRTARLQLSHFHQGPSLFAAGSSPNDLAQLAVEHNLVEAPDALTDLLQAANAMNERSTSPWSQLELYLQMSDGRPTHIRESRSWPGRDESHVHIQADDVSIQWDEANSQLDLAPRAADRLAITTLRDVLPVMGPEFLDKAAFEPARRTMHRGKTASVANVASPAGDAASLFFDPESGLPIELVLRHGATERRSQWLGWRRQSGVPVPTVITQFESRAGQIQRASILRVGLARFNTPLPESVFQLGAPAGATVVDTRDGHSVRRLQRDVFDVTSREEVRAATETRRRELTETEQRAVDELRQAYVLADGEVLNRFGPPYPLARNYLRHLLRPGSAPGRQEFFYFLKWQDGKPEHHFGIGGRAPKLADLTTYLLRQPSVDVDIAEELLTLPLPGDYLFRADATRDQLAEALSQLVSDELGRPVRVVFEQVDRLVYIASGTLALNEEEMTRRSIRGEDQAVLTVNSGPYEGDHGEQISFGDLPNLLTDLGEYIGVKVVNDTPPSSERLTWSKRWYDTNTVPKEKRFRVDPDTVLQAVTAQTGVEFEKSSSQVTILRVRDH</sequence>
<comment type="caution">
    <text evidence="4">The sequence shown here is derived from an EMBL/GenBank/DDBJ whole genome shotgun (WGS) entry which is preliminary data.</text>
</comment>
<dbReference type="InterPro" id="IPR052173">
    <property type="entry name" value="Beta-lactam_resp_regulator"/>
</dbReference>
<accession>A0A5C5ZE80</accession>
<dbReference type="PANTHER" id="PTHR34978">
    <property type="entry name" value="POSSIBLE SENSOR-TRANSDUCER PROTEIN BLAR"/>
    <property type="match status" value="1"/>
</dbReference>
<keyword evidence="2" id="KW-1133">Transmembrane helix</keyword>
<feature type="transmembrane region" description="Helical" evidence="2">
    <location>
        <begin position="22"/>
        <end position="40"/>
    </location>
</feature>
<keyword evidence="5" id="KW-1185">Reference proteome</keyword>
<dbReference type="Gene3D" id="2.60.40.1120">
    <property type="entry name" value="Carboxypeptidase-like, regulatory domain"/>
    <property type="match status" value="1"/>
</dbReference>
<feature type="region of interest" description="Disordered" evidence="1">
    <location>
        <begin position="783"/>
        <end position="807"/>
    </location>
</feature>
<dbReference type="Gene3D" id="3.30.2010.10">
    <property type="entry name" value="Metalloproteases ('zincins'), catalytic domain"/>
    <property type="match status" value="1"/>
</dbReference>
<evidence type="ECO:0000256" key="2">
    <source>
        <dbReference type="SAM" id="Phobius"/>
    </source>
</evidence>
<dbReference type="Pfam" id="PF13620">
    <property type="entry name" value="CarboxypepD_reg"/>
    <property type="match status" value="1"/>
</dbReference>
<organism evidence="4 5">
    <name type="scientific">Posidoniimonas polymericola</name>
    <dbReference type="NCBI Taxonomy" id="2528002"/>
    <lineage>
        <taxon>Bacteria</taxon>
        <taxon>Pseudomonadati</taxon>
        <taxon>Planctomycetota</taxon>
        <taxon>Planctomycetia</taxon>
        <taxon>Pirellulales</taxon>
        <taxon>Lacipirellulaceae</taxon>
        <taxon>Posidoniimonas</taxon>
    </lineage>
</organism>
<dbReference type="EMBL" id="SJPO01000001">
    <property type="protein sequence ID" value="TWT85460.1"/>
    <property type="molecule type" value="Genomic_DNA"/>
</dbReference>
<evidence type="ECO:0000313" key="4">
    <source>
        <dbReference type="EMBL" id="TWT85460.1"/>
    </source>
</evidence>
<dbReference type="OrthoDB" id="291597at2"/>
<dbReference type="InterPro" id="IPR008756">
    <property type="entry name" value="Peptidase_M56"/>
</dbReference>
<dbReference type="Pfam" id="PF05569">
    <property type="entry name" value="Peptidase_M56"/>
    <property type="match status" value="1"/>
</dbReference>
<keyword evidence="2" id="KW-0812">Transmembrane</keyword>
<evidence type="ECO:0000313" key="5">
    <source>
        <dbReference type="Proteomes" id="UP000318478"/>
    </source>
</evidence>
<evidence type="ECO:0000259" key="3">
    <source>
        <dbReference type="Pfam" id="PF05569"/>
    </source>
</evidence>
<dbReference type="RefSeq" id="WP_146583719.1">
    <property type="nucleotide sequence ID" value="NZ_SJPO01000001.1"/>
</dbReference>
<reference evidence="4 5" key="1">
    <citation type="submission" date="2019-02" db="EMBL/GenBank/DDBJ databases">
        <title>Deep-cultivation of Planctomycetes and their phenomic and genomic characterization uncovers novel biology.</title>
        <authorList>
            <person name="Wiegand S."/>
            <person name="Jogler M."/>
            <person name="Boedeker C."/>
            <person name="Pinto D."/>
            <person name="Vollmers J."/>
            <person name="Rivas-Marin E."/>
            <person name="Kohn T."/>
            <person name="Peeters S.H."/>
            <person name="Heuer A."/>
            <person name="Rast P."/>
            <person name="Oberbeckmann S."/>
            <person name="Bunk B."/>
            <person name="Jeske O."/>
            <person name="Meyerdierks A."/>
            <person name="Storesund J.E."/>
            <person name="Kallscheuer N."/>
            <person name="Luecker S."/>
            <person name="Lage O.M."/>
            <person name="Pohl T."/>
            <person name="Merkel B.J."/>
            <person name="Hornburger P."/>
            <person name="Mueller R.-W."/>
            <person name="Bruemmer F."/>
            <person name="Labrenz M."/>
            <person name="Spormann A.M."/>
            <person name="Op Den Camp H."/>
            <person name="Overmann J."/>
            <person name="Amann R."/>
            <person name="Jetten M.S.M."/>
            <person name="Mascher T."/>
            <person name="Medema M.H."/>
            <person name="Devos D.P."/>
            <person name="Kaster A.-K."/>
            <person name="Ovreas L."/>
            <person name="Rohde M."/>
            <person name="Galperin M.Y."/>
            <person name="Jogler C."/>
        </authorList>
    </citation>
    <scope>NUCLEOTIDE SEQUENCE [LARGE SCALE GENOMIC DNA]</scope>
    <source>
        <strain evidence="4 5">Pla123a</strain>
    </source>
</reference>
<dbReference type="InterPro" id="IPR008969">
    <property type="entry name" value="CarboxyPept-like_regulatory"/>
</dbReference>
<feature type="transmembrane region" description="Helical" evidence="2">
    <location>
        <begin position="49"/>
        <end position="69"/>
    </location>
</feature>